<dbReference type="SUPFAM" id="SSF53649">
    <property type="entry name" value="Alkaline phosphatase-like"/>
    <property type="match status" value="1"/>
</dbReference>
<organism evidence="1">
    <name type="scientific">Loa loa</name>
    <name type="common">Eye worm</name>
    <name type="synonym">Filaria loa</name>
    <dbReference type="NCBI Taxonomy" id="7209"/>
    <lineage>
        <taxon>Eukaryota</taxon>
        <taxon>Metazoa</taxon>
        <taxon>Ecdysozoa</taxon>
        <taxon>Nematoda</taxon>
        <taxon>Chromadorea</taxon>
        <taxon>Rhabditida</taxon>
        <taxon>Spirurina</taxon>
        <taxon>Spiruromorpha</taxon>
        <taxon>Filarioidea</taxon>
        <taxon>Onchocercidae</taxon>
        <taxon>Loa</taxon>
    </lineage>
</organism>
<evidence type="ECO:0008006" key="2">
    <source>
        <dbReference type="Google" id="ProtNLM"/>
    </source>
</evidence>
<dbReference type="Pfam" id="PF02995">
    <property type="entry name" value="DUF229"/>
    <property type="match status" value="1"/>
</dbReference>
<dbReference type="GO" id="GO:0005615">
    <property type="term" value="C:extracellular space"/>
    <property type="evidence" value="ECO:0007669"/>
    <property type="project" value="TreeGrafter"/>
</dbReference>
<dbReference type="PANTHER" id="PTHR10974:SF75">
    <property type="entry name" value="SULFATASE DOMAIN-CONTAINING PROTEIN"/>
    <property type="match status" value="1"/>
</dbReference>
<dbReference type="GeneID" id="9945302"/>
<dbReference type="InterPro" id="IPR017850">
    <property type="entry name" value="Alkaline_phosphatase_core_sf"/>
</dbReference>
<dbReference type="EMBL" id="JH712084">
    <property type="protein sequence ID" value="EFO20612.2"/>
    <property type="molecule type" value="Genomic_DNA"/>
</dbReference>
<dbReference type="FunCoup" id="A0A1S0TVC9">
    <property type="interactions" value="1"/>
</dbReference>
<protein>
    <recommendedName>
        <fullName evidence="2">DUF229 domain-containing protein</fullName>
    </recommendedName>
</protein>
<accession>A0A1S0TVC9</accession>
<dbReference type="KEGG" id="loa:LOAG_07878"/>
<sequence>MCRINRQMHTELENGTIRMLNDTTSECQYRCLHMNGELNLKPSNWIKMKKNEAYYESCEFIETHCMKNKKTTFRYIHDQAHFFSKYDDYVFFLQLIRPKEKVFQKEDNLHPGVFILLFDSTSSSSAIRTLVQTNQVLRQLYDATTFYYHNKVGLNSRPNAFAIFSGTRISTLDENFFPDKSDSEYPDSCKNGVKRNETITYDFIDQSYASVIAEDWIGAFNWPNCKGYDQPPTDHFCNALVLRSTGKQPNQEENDFDNYFYKGECQEPYHKLMNFVSKFLNEYNGISKFAMIWLSLIAHDSPNGLYRTDKYFANFFRKHVKDLNNSFVFLMGDHGIRFGNIRSTRPGQMEDNNPLFTVALPKYLRSNEQLILNLKQNSRRHTSQFDFYATLYDIARYARKDNFQKWDEHDFRNEFGEIRGGIRAKSILRPISYDRTCEEMEIPEEYCICEQTWHKINIYGDDVTEAAQLLIASINDFLKQKNLTGTCEVLDFIEVISAESFEAKSLLDVVVRASPSNGKYEAQLLKKKDKFEIITKITRLDEYGNQGYCAPDEEVRSLCYCRQQLTTFVPH</sequence>
<dbReference type="RefSeq" id="XP_020302228.1">
    <property type="nucleotide sequence ID" value="XM_020447554.1"/>
</dbReference>
<dbReference type="InterPro" id="IPR004245">
    <property type="entry name" value="DUF229"/>
</dbReference>
<dbReference type="CDD" id="cd16021">
    <property type="entry name" value="ALP_like"/>
    <property type="match status" value="1"/>
</dbReference>
<dbReference type="CTD" id="9945302"/>
<dbReference type="OMA" id="WIGAFNW"/>
<dbReference type="PANTHER" id="PTHR10974">
    <property type="entry name" value="FI08016P-RELATED"/>
    <property type="match status" value="1"/>
</dbReference>
<dbReference type="Gene3D" id="3.40.720.10">
    <property type="entry name" value="Alkaline Phosphatase, subunit A"/>
    <property type="match status" value="1"/>
</dbReference>
<evidence type="ECO:0000313" key="1">
    <source>
        <dbReference type="EMBL" id="EFO20612.2"/>
    </source>
</evidence>
<dbReference type="OrthoDB" id="5782315at2759"/>
<reference evidence="1" key="1">
    <citation type="submission" date="2012-04" db="EMBL/GenBank/DDBJ databases">
        <title>The Genome Sequence of Loa loa.</title>
        <authorList>
            <consortium name="The Broad Institute Genome Sequencing Platform"/>
            <consortium name="Broad Institute Genome Sequencing Center for Infectious Disease"/>
            <person name="Nutman T.B."/>
            <person name="Fink D.L."/>
            <person name="Russ C."/>
            <person name="Young S."/>
            <person name="Zeng Q."/>
            <person name="Gargeya S."/>
            <person name="Alvarado L."/>
            <person name="Berlin A."/>
            <person name="Chapman S.B."/>
            <person name="Chen Z."/>
            <person name="Freedman E."/>
            <person name="Gellesch M."/>
            <person name="Goldberg J."/>
            <person name="Griggs A."/>
            <person name="Gujja S."/>
            <person name="Heilman E.R."/>
            <person name="Heiman D."/>
            <person name="Howarth C."/>
            <person name="Mehta T."/>
            <person name="Neiman D."/>
            <person name="Pearson M."/>
            <person name="Roberts A."/>
            <person name="Saif S."/>
            <person name="Shea T."/>
            <person name="Shenoy N."/>
            <person name="Sisk P."/>
            <person name="Stolte C."/>
            <person name="Sykes S."/>
            <person name="White J."/>
            <person name="Yandava C."/>
            <person name="Haas B."/>
            <person name="Henn M.R."/>
            <person name="Nusbaum C."/>
            <person name="Birren B."/>
        </authorList>
    </citation>
    <scope>NUCLEOTIDE SEQUENCE [LARGE SCALE GENOMIC DNA]</scope>
</reference>
<gene>
    <name evidence="1" type="ORF">LOAG_07878</name>
</gene>
<proteinExistence type="predicted"/>
<dbReference type="InParanoid" id="A0A1S0TVC9"/>
<name>A0A1S0TVC9_LOALO</name>
<dbReference type="AlphaFoldDB" id="A0A1S0TVC9"/>